<evidence type="ECO:0000313" key="7">
    <source>
        <dbReference type="Proteomes" id="UP000539064"/>
    </source>
</evidence>
<evidence type="ECO:0000313" key="6">
    <source>
        <dbReference type="EMBL" id="MBC1794155.1"/>
    </source>
</evidence>
<evidence type="ECO:0000256" key="1">
    <source>
        <dbReference type="ARBA" id="ARBA00004613"/>
    </source>
</evidence>
<dbReference type="Proteomes" id="UP000539064">
    <property type="component" value="Unassembled WGS sequence"/>
</dbReference>
<organism evidence="6 7">
    <name type="scientific">Listeria booriae</name>
    <dbReference type="NCBI Taxonomy" id="1552123"/>
    <lineage>
        <taxon>Bacteria</taxon>
        <taxon>Bacillati</taxon>
        <taxon>Bacillota</taxon>
        <taxon>Bacilli</taxon>
        <taxon>Bacillales</taxon>
        <taxon>Listeriaceae</taxon>
        <taxon>Listeria</taxon>
    </lineage>
</organism>
<dbReference type="InterPro" id="IPR003343">
    <property type="entry name" value="Big_2"/>
</dbReference>
<dbReference type="Gene3D" id="2.60.40.1080">
    <property type="match status" value="6"/>
</dbReference>
<keyword evidence="4" id="KW-0732">Signal</keyword>
<feature type="domain" description="BIG2" evidence="5">
    <location>
        <begin position="1153"/>
        <end position="1230"/>
    </location>
</feature>
<comment type="subcellular location">
    <subcellularLocation>
        <location evidence="1">Secreted</location>
    </subcellularLocation>
</comment>
<feature type="domain" description="BIG2" evidence="5">
    <location>
        <begin position="684"/>
        <end position="775"/>
    </location>
</feature>
<dbReference type="GO" id="GO:0005576">
    <property type="term" value="C:extracellular region"/>
    <property type="evidence" value="ECO:0007669"/>
    <property type="project" value="UniProtKB-SubCell"/>
</dbReference>
<keyword evidence="3" id="KW-0964">Secreted</keyword>
<dbReference type="SUPFAM" id="SSF49373">
    <property type="entry name" value="Invasin/intimin cell-adhesion fragments"/>
    <property type="match status" value="6"/>
</dbReference>
<dbReference type="InterPro" id="IPR008964">
    <property type="entry name" value="Invasin/intimin_cell_adhesion"/>
</dbReference>
<sequence length="1536" mass="161083">MEKNLMVKKWGSSLLVVSLVAGSLVPTLHPYQASAAVGQGVVTDTMFEDLNGNKIQDNGEKGVAGIQVKLYNDQGQVVKTVTTDATGKYLFDNLDDGTYYLNVDVNNLPSDEKLFSAEGINPSDGNSSYFTISNGSTVTGNFFTFTPVKQVGTSSIKDAMFEDLNGNSQKDSGENGVAGIKVQLYSDQGELIQTSTTDANGEYAFTEIPNGTYYIHVDTATIPSNEKLYTTQGIGGDGNSGYITITGDQSITGYHFGLYPQRGTIQSFVYNDVNGNGQKDGSEAGIPNVTVSLYDYAGNKVGTAVTDSTGAYGFSVQPGRYYAQANIPSGYQYASSTYYGADGSTGYFTVGNEQNLRNELNLGLKTTANSSVAGSVKSDQGAGLSGVTVELHDVQGNTIATQKTDASGNYSFQQVAQGDYYTKVLIPTDYSFVSGQGYGSDGNSNYVHATGDNAITGYSVTLKQQANSNISGLINTTTDAGVSDQNVSLYNVDGTLVKTVATAADGSFAFGSLPAGDYYVKAPIPGGYTFASSNGFGSDGNSYYLHVGNNDTINNLRLTLAQETGQIRSTVFEDLNKNGTQETGEVGILGATVTLYNTDGTVKATTKTDSNGLYVFENIAPSNYYVKVTPPAGYSVLANSAFGKDGVSGYIKLDTNQTRTDMNASLVKVEQFSSVGWIYNKTLADDGVVTEGETISVFESYVDKNNYHNLNFNLKDKDGKVLDPADYEITSSNPSVATIGLGNNGAPLYVARIQDVGSTLITIKDNQGKVLRKYTINIKASAQNVGWIYNKDASADRSISNNDVITVPETYLDEYNNNNVNFNLKDKDGNVLDPHDYTFTSSNTGVATMDYGSNGAKLYVARIQGPGSTLITVKDVYGQVVRQYTLNVTTPADIAVTSINLSATNISATVGDTGKINATVAPTNATNKALSYTPADSSIISVDSNGNWTAKKAGTTTIAVKTTDGSNITKTITVTVKAGDVGVAGVVIAGPYNVNVGGAGQVSAWVTPDNATHQELVYSVDDPSIVSIDPNTGKFTGLKVGSTTVYAKSPSVNITVKTVINVNPIKATDITLGATNIAAKVGDTGKVNATVAPANTTNKTLTYTPADSSIISVDANGNWTAKKAGTTTIAVKTTDGSNITKTITVTVSPADIGVASVVIAGPYNVDVGGAGQVNAWVTPDNATHQELVYSVDDPSIVSIDPNTGKFTGLKVGSTTVYAKSPSVNITVKTVINVNPVKATDITLGATDITTKVGDTGKISATVAPSNTANKTLTYTPADSTIISVDANGNWTAKKEGTTTIAVKTTDGSNITKTITVKVGPAVAVSGVVISGPYNAKVGATGQVQAHVNPTNATHQELVYTVDDPSIVSINANTGAFTGLKEGSTTVNATSPSTGITVKTTINIASHFSSIVEQGNFNGDKPNGGPVQIYNAIEGLADKSSVTLTYNALDAEKESDQQTNGRRQIMFYVDGAPADFNNDYSFSISNTTVLNPNITNNNADTRALGHIEVQVTKGTSTITVKRKSDNMVVKTMTVTVQ</sequence>
<evidence type="ECO:0000256" key="4">
    <source>
        <dbReference type="ARBA" id="ARBA00022729"/>
    </source>
</evidence>
<proteinExistence type="inferred from homology"/>
<gene>
    <name evidence="6" type="ORF">HCA52_12040</name>
</gene>
<feature type="domain" description="BIG2" evidence="5">
    <location>
        <begin position="895"/>
        <end position="972"/>
    </location>
</feature>
<dbReference type="InterPro" id="IPR033764">
    <property type="entry name" value="Sdr_B"/>
</dbReference>
<protein>
    <recommendedName>
        <fullName evidence="5">BIG2 domain-containing protein</fullName>
    </recommendedName>
</protein>
<dbReference type="SUPFAM" id="SSF117074">
    <property type="entry name" value="Hypothetical protein PA1324"/>
    <property type="match status" value="4"/>
</dbReference>
<name>A0A7X1CMH3_9LIST</name>
<feature type="domain" description="BIG2" evidence="5">
    <location>
        <begin position="1323"/>
        <end position="1399"/>
    </location>
</feature>
<feature type="domain" description="BIG2" evidence="5">
    <location>
        <begin position="1066"/>
        <end position="1143"/>
    </location>
</feature>
<accession>A0A7X1CMH3</accession>
<dbReference type="Pfam" id="PF17210">
    <property type="entry name" value="SdrD_B"/>
    <property type="match status" value="6"/>
</dbReference>
<reference evidence="6 7" key="1">
    <citation type="submission" date="2020-03" db="EMBL/GenBank/DDBJ databases">
        <title>Soil Listeria distribution.</title>
        <authorList>
            <person name="Liao J."/>
            <person name="Wiedmann M."/>
        </authorList>
    </citation>
    <scope>NUCLEOTIDE SEQUENCE [LARGE SCALE GENOMIC DNA]</scope>
    <source>
        <strain evidence="6 7">FSL L7-0978</strain>
    </source>
</reference>
<dbReference type="RefSeq" id="WP_185524506.1">
    <property type="nucleotide sequence ID" value="NZ_JAARVG010000011.1"/>
</dbReference>
<comment type="caution">
    <text evidence="6">The sequence shown here is derived from an EMBL/GenBank/DDBJ whole genome shotgun (WGS) entry which is preliminary data.</text>
</comment>
<dbReference type="EMBL" id="JAARVG010000011">
    <property type="protein sequence ID" value="MBC1794155.1"/>
    <property type="molecule type" value="Genomic_DNA"/>
</dbReference>
<dbReference type="Pfam" id="PF02368">
    <property type="entry name" value="Big_2"/>
    <property type="match status" value="6"/>
</dbReference>
<comment type="similarity">
    <text evidence="2">Belongs to the serine-aspartate repeat-containing protein (SDr) family.</text>
</comment>
<feature type="domain" description="BIG2" evidence="5">
    <location>
        <begin position="1237"/>
        <end position="1314"/>
    </location>
</feature>
<dbReference type="Gene3D" id="2.60.40.10">
    <property type="entry name" value="Immunoglobulins"/>
    <property type="match status" value="6"/>
</dbReference>
<dbReference type="PANTHER" id="PTHR36108">
    <property type="entry name" value="COLOSSIN-B-RELATED"/>
    <property type="match status" value="1"/>
</dbReference>
<evidence type="ECO:0000256" key="2">
    <source>
        <dbReference type="ARBA" id="ARBA00007257"/>
    </source>
</evidence>
<dbReference type="InterPro" id="IPR013783">
    <property type="entry name" value="Ig-like_fold"/>
</dbReference>
<dbReference type="PANTHER" id="PTHR36108:SF13">
    <property type="entry name" value="COLOSSIN-B-RELATED"/>
    <property type="match status" value="1"/>
</dbReference>
<dbReference type="SUPFAM" id="SSF49478">
    <property type="entry name" value="Cna protein B-type domain"/>
    <property type="match status" value="2"/>
</dbReference>
<evidence type="ECO:0000259" key="5">
    <source>
        <dbReference type="SMART" id="SM00635"/>
    </source>
</evidence>
<feature type="domain" description="BIG2" evidence="5">
    <location>
        <begin position="982"/>
        <end position="1059"/>
    </location>
</feature>
<dbReference type="SMART" id="SM00635">
    <property type="entry name" value="BID_2"/>
    <property type="match status" value="8"/>
</dbReference>
<feature type="domain" description="BIG2" evidence="5">
    <location>
        <begin position="1437"/>
        <end position="1531"/>
    </location>
</feature>
<evidence type="ECO:0000256" key="3">
    <source>
        <dbReference type="ARBA" id="ARBA00022525"/>
    </source>
</evidence>